<protein>
    <submittedName>
        <fullName evidence="1">Uncharacterized protein</fullName>
    </submittedName>
</protein>
<evidence type="ECO:0000313" key="2">
    <source>
        <dbReference type="Proteomes" id="UP000437562"/>
    </source>
</evidence>
<dbReference type="AntiFam" id="ANF00015">
    <property type="entry name" value="tRNA translation"/>
</dbReference>
<gene>
    <name evidence="1" type="ORF">BACI71_140001</name>
</gene>
<dbReference type="EMBL" id="CABWMC010000006">
    <property type="protein sequence ID" value="VXB90289.1"/>
    <property type="molecule type" value="Genomic_DNA"/>
</dbReference>
<evidence type="ECO:0000313" key="1">
    <source>
        <dbReference type="EMBL" id="VXB90289.1"/>
    </source>
</evidence>
<reference evidence="1 2" key="1">
    <citation type="submission" date="2019-10" db="EMBL/GenBank/DDBJ databases">
        <authorList>
            <person name="Karimi E."/>
        </authorList>
    </citation>
    <scope>NUCLEOTIDE SEQUENCE [LARGE SCALE GENOMIC DNA]</scope>
    <source>
        <strain evidence="1">Bacillus sp. 71</strain>
    </source>
</reference>
<dbReference type="Proteomes" id="UP000437562">
    <property type="component" value="Unassembled WGS sequence"/>
</dbReference>
<organism evidence="1 2">
    <name type="scientific">Bacillus mycoides</name>
    <dbReference type="NCBI Taxonomy" id="1405"/>
    <lineage>
        <taxon>Bacteria</taxon>
        <taxon>Bacillati</taxon>
        <taxon>Bacillota</taxon>
        <taxon>Bacilli</taxon>
        <taxon>Bacillales</taxon>
        <taxon>Bacillaceae</taxon>
        <taxon>Bacillus</taxon>
        <taxon>Bacillus cereus group</taxon>
    </lineage>
</organism>
<dbReference type="AntiFam" id="ANF00010">
    <property type="entry name" value="tRNA translation"/>
</dbReference>
<accession>A0A653UAD6</accession>
<proteinExistence type="predicted"/>
<dbReference type="AlphaFoldDB" id="A0A653UAD6"/>
<sequence>MQEPLAQLVEHLTFNQRVEGSNPSWLTILMKYAGVAELADALDLGSSAFGVGVRLPSPALLIK</sequence>
<name>A0A653UAD6_BACMY</name>